<sequence length="362" mass="40514">MNYVRYSPEVEVKQPNEDEQTAQIVEMMTAANARAFDRHRHAIRDAHAKQHGTVVGELQVYPDLPEHLAQGLFAAPATYPVVIRFSSAPGDIKDDRLPVPHGMAVKVIGVPGEKVLPGQEEEVTQDFLLVSMPVIPFGTVKDYLEMQRVIALQETSPERAQQALAALARGTNRVLEFLGIDNPTVEGLAARNEHVLGQTFHSMAALRYGDYIAKVSAAPLSPEVKALEGQIVDTRDRPSALRDEVVDFFRQHGAEYELRAQLSVDLEKMPVEDGSVLWEEKLSPQQPVGKIVIPPQEAYSPARRVYSDDVLSFNPWHTIPEHRPLGSIMRVRIPAYEASTKFRHDMNMQPRVEPRDISEIPD</sequence>
<proteinExistence type="predicted"/>
<evidence type="ECO:0000313" key="1">
    <source>
        <dbReference type="EMBL" id="MFD2609149.1"/>
    </source>
</evidence>
<dbReference type="SUPFAM" id="SSF56634">
    <property type="entry name" value="Heme-dependent catalase-like"/>
    <property type="match status" value="1"/>
</dbReference>
<dbReference type="InterPro" id="IPR020835">
    <property type="entry name" value="Catalase_sf"/>
</dbReference>
<reference evidence="2" key="1">
    <citation type="journal article" date="2019" name="Int. J. Syst. Evol. Microbiol.">
        <title>The Global Catalogue of Microorganisms (GCM) 10K type strain sequencing project: providing services to taxonomists for standard genome sequencing and annotation.</title>
        <authorList>
            <consortium name="The Broad Institute Genomics Platform"/>
            <consortium name="The Broad Institute Genome Sequencing Center for Infectious Disease"/>
            <person name="Wu L."/>
            <person name="Ma J."/>
        </authorList>
    </citation>
    <scope>NUCLEOTIDE SEQUENCE [LARGE SCALE GENOMIC DNA]</scope>
    <source>
        <strain evidence="2">KCTC 33842</strain>
    </source>
</reference>
<evidence type="ECO:0000313" key="2">
    <source>
        <dbReference type="Proteomes" id="UP001597475"/>
    </source>
</evidence>
<accession>A0ABW5P1N5</accession>
<organism evidence="1 2">
    <name type="scientific">Deinococcus taklimakanensis</name>
    <dbReference type="NCBI Taxonomy" id="536443"/>
    <lineage>
        <taxon>Bacteria</taxon>
        <taxon>Thermotogati</taxon>
        <taxon>Deinococcota</taxon>
        <taxon>Deinococci</taxon>
        <taxon>Deinococcales</taxon>
        <taxon>Deinococcaceae</taxon>
        <taxon>Deinococcus</taxon>
    </lineage>
</organism>
<keyword evidence="2" id="KW-1185">Reference proteome</keyword>
<dbReference type="PANTHER" id="PTHR36195:SF4">
    <property type="entry name" value="DOMAIN PROTEIN, PUTATIVE (AFU_ORTHOLOGUE AFUA_5G01990)-RELATED"/>
    <property type="match status" value="1"/>
</dbReference>
<protein>
    <submittedName>
        <fullName evidence="1">Catalase family protein</fullName>
    </submittedName>
</protein>
<dbReference type="Proteomes" id="UP001597475">
    <property type="component" value="Unassembled WGS sequence"/>
</dbReference>
<dbReference type="RefSeq" id="WP_386844285.1">
    <property type="nucleotide sequence ID" value="NZ_JBHUMK010000028.1"/>
</dbReference>
<gene>
    <name evidence="1" type="ORF">ACFSR9_06810</name>
</gene>
<dbReference type="Gene3D" id="2.40.180.10">
    <property type="entry name" value="Catalase core domain"/>
    <property type="match status" value="1"/>
</dbReference>
<dbReference type="CDD" id="cd08152">
    <property type="entry name" value="y4iL_like"/>
    <property type="match status" value="1"/>
</dbReference>
<dbReference type="EMBL" id="JBHUMK010000028">
    <property type="protein sequence ID" value="MFD2609149.1"/>
    <property type="molecule type" value="Genomic_DNA"/>
</dbReference>
<name>A0ABW5P1N5_9DEIO</name>
<dbReference type="PANTHER" id="PTHR36195">
    <property type="entry name" value="DOMAIN PROTEIN, PUTATIVE (AFU_ORTHOLOGUE AFUA_5G01990)-RELATED-RELATED"/>
    <property type="match status" value="1"/>
</dbReference>
<comment type="caution">
    <text evidence="1">The sequence shown here is derived from an EMBL/GenBank/DDBJ whole genome shotgun (WGS) entry which is preliminary data.</text>
</comment>